<gene>
    <name evidence="2" type="ORF">NKR19_g10267</name>
</gene>
<feature type="non-terminal residue" evidence="2">
    <location>
        <position position="126"/>
    </location>
</feature>
<organism evidence="2 3">
    <name type="scientific">Coniochaeta hoffmannii</name>
    <dbReference type="NCBI Taxonomy" id="91930"/>
    <lineage>
        <taxon>Eukaryota</taxon>
        <taxon>Fungi</taxon>
        <taxon>Dikarya</taxon>
        <taxon>Ascomycota</taxon>
        <taxon>Pezizomycotina</taxon>
        <taxon>Sordariomycetes</taxon>
        <taxon>Sordariomycetidae</taxon>
        <taxon>Coniochaetales</taxon>
        <taxon>Coniochaetaceae</taxon>
        <taxon>Coniochaeta</taxon>
    </lineage>
</organism>
<dbReference type="Proteomes" id="UP001174691">
    <property type="component" value="Unassembled WGS sequence"/>
</dbReference>
<comment type="caution">
    <text evidence="2">The sequence shown here is derived from an EMBL/GenBank/DDBJ whole genome shotgun (WGS) entry which is preliminary data.</text>
</comment>
<keyword evidence="3" id="KW-1185">Reference proteome</keyword>
<feature type="region of interest" description="Disordered" evidence="1">
    <location>
        <begin position="1"/>
        <end position="24"/>
    </location>
</feature>
<feature type="region of interest" description="Disordered" evidence="1">
    <location>
        <begin position="58"/>
        <end position="82"/>
    </location>
</feature>
<evidence type="ECO:0000313" key="3">
    <source>
        <dbReference type="Proteomes" id="UP001174691"/>
    </source>
</evidence>
<accession>A0AA38VIA5</accession>
<evidence type="ECO:0008006" key="4">
    <source>
        <dbReference type="Google" id="ProtNLM"/>
    </source>
</evidence>
<feature type="compositionally biased region" description="Polar residues" evidence="1">
    <location>
        <begin position="1"/>
        <end position="11"/>
    </location>
</feature>
<reference evidence="2" key="1">
    <citation type="submission" date="2022-07" db="EMBL/GenBank/DDBJ databases">
        <title>Fungi with potential for degradation of polypropylene.</title>
        <authorList>
            <person name="Gostincar C."/>
        </authorList>
    </citation>
    <scope>NUCLEOTIDE SEQUENCE</scope>
    <source>
        <strain evidence="2">EXF-13287</strain>
    </source>
</reference>
<dbReference type="Gene3D" id="2.40.128.320">
    <property type="entry name" value="Protein HRI1, N-terminal domain"/>
    <property type="match status" value="1"/>
</dbReference>
<sequence>MADVSIRTSIQWKPDPPSEPTSTLVLTSPGRHFVDVRILLPLDSSLPLSPEKLDWAFAGTSTSTPLPPSSATTTSSSDACDGPEVRHLAAEWRHWVDSRTRDAEGVVDRGTMRVYPDGRAVEVGKM</sequence>
<dbReference type="InterPro" id="IPR043047">
    <property type="entry name" value="Hri1_N_sf"/>
</dbReference>
<proteinExistence type="predicted"/>
<name>A0AA38VIA5_9PEZI</name>
<dbReference type="AlphaFoldDB" id="A0AA38VIA5"/>
<dbReference type="EMBL" id="JANBVN010000317">
    <property type="protein sequence ID" value="KAJ9129642.1"/>
    <property type="molecule type" value="Genomic_DNA"/>
</dbReference>
<protein>
    <recommendedName>
        <fullName evidence="4">Protein HRI1</fullName>
    </recommendedName>
</protein>
<dbReference type="Pfam" id="PF16815">
    <property type="entry name" value="HRI1"/>
    <property type="match status" value="1"/>
</dbReference>
<evidence type="ECO:0000313" key="2">
    <source>
        <dbReference type="EMBL" id="KAJ9129642.1"/>
    </source>
</evidence>
<evidence type="ECO:0000256" key="1">
    <source>
        <dbReference type="SAM" id="MobiDB-lite"/>
    </source>
</evidence>
<feature type="compositionally biased region" description="Low complexity" evidence="1">
    <location>
        <begin position="60"/>
        <end position="77"/>
    </location>
</feature>
<dbReference type="InterPro" id="IPR031818">
    <property type="entry name" value="Hri1"/>
</dbReference>